<evidence type="ECO:0000313" key="5">
    <source>
        <dbReference type="EMBL" id="MBD5780483.1"/>
    </source>
</evidence>
<proteinExistence type="predicted"/>
<dbReference type="PANTHER" id="PTHR23530:SF1">
    <property type="entry name" value="PERMEASE, MAJOR FACILITATOR SUPERFAMILY-RELATED"/>
    <property type="match status" value="1"/>
</dbReference>
<evidence type="ECO:0000256" key="3">
    <source>
        <dbReference type="ARBA" id="ARBA00023136"/>
    </source>
</evidence>
<feature type="transmembrane region" description="Helical" evidence="4">
    <location>
        <begin position="426"/>
        <end position="443"/>
    </location>
</feature>
<sequence>MSQSSVQDPLSLSNVKRFIAFRVLFNARFYYPVFTILFLDFGLTLEQFAILNTVWALTIVLLEVPSGALADTIGRRNLVVLSAIIMVLEMLLIAFAPIGNTQVVFYLFLANRILSGAAEAAASGADEALAYDSLTEHGLEKHWGMVLEKQMRLQSIGFVIAMSLGAILYDVEKLNAGLQWVGLDWQISKEIAMRLPIFGTLGLGVLALFTTLGMRETSGTEPLGNSWATVKQSFLRTMEAGGWILKTPLALVIMCSGMLFDHIVRMVLTLNSEYYRQIELPEFSFGFIGAGLALLGTVMPRLGKAMAEHRSKAFNYISLALSIAIGLWLMAQFIPFWGALPMVLVYGGIFLNGFFVSHYLNQITDSKHRATVLSFKGLSFNLAYGAIGYLYAASIAKLRDSEPIAALPEEKVSGALFQTAFTWGPGYFVSLAIGVFVFAAVYLKARGPARDR</sequence>
<dbReference type="AlphaFoldDB" id="A0A927FBN4"/>
<dbReference type="InterPro" id="IPR011701">
    <property type="entry name" value="MFS"/>
</dbReference>
<dbReference type="GO" id="GO:0022857">
    <property type="term" value="F:transmembrane transporter activity"/>
    <property type="evidence" value="ECO:0007669"/>
    <property type="project" value="InterPro"/>
</dbReference>
<feature type="transmembrane region" description="Helical" evidence="4">
    <location>
        <begin position="80"/>
        <end position="109"/>
    </location>
</feature>
<reference evidence="5" key="1">
    <citation type="submission" date="2020-09" db="EMBL/GenBank/DDBJ databases">
        <title>Pelagicoccus enzymogenes sp. nov. with an EPS production, isolated from marine sediment.</title>
        <authorList>
            <person name="Feng X."/>
        </authorList>
    </citation>
    <scope>NUCLEOTIDE SEQUENCE</scope>
    <source>
        <strain evidence="5">NFK12</strain>
    </source>
</reference>
<gene>
    <name evidence="5" type="ORF">IEN85_13365</name>
</gene>
<dbReference type="InterPro" id="IPR036259">
    <property type="entry name" value="MFS_trans_sf"/>
</dbReference>
<dbReference type="RefSeq" id="WP_191617584.1">
    <property type="nucleotide sequence ID" value="NZ_JACYFG010000036.1"/>
</dbReference>
<feature type="transmembrane region" description="Helical" evidence="4">
    <location>
        <begin position="191"/>
        <end position="209"/>
    </location>
</feature>
<evidence type="ECO:0000256" key="1">
    <source>
        <dbReference type="ARBA" id="ARBA00022692"/>
    </source>
</evidence>
<dbReference type="Pfam" id="PF07690">
    <property type="entry name" value="MFS_1"/>
    <property type="match status" value="1"/>
</dbReference>
<dbReference type="EMBL" id="JACYFG010000036">
    <property type="protein sequence ID" value="MBD5780483.1"/>
    <property type="molecule type" value="Genomic_DNA"/>
</dbReference>
<keyword evidence="6" id="KW-1185">Reference proteome</keyword>
<feature type="transmembrane region" description="Helical" evidence="4">
    <location>
        <begin position="283"/>
        <end position="302"/>
    </location>
</feature>
<feature type="transmembrane region" description="Helical" evidence="4">
    <location>
        <begin position="372"/>
        <end position="392"/>
    </location>
</feature>
<feature type="transmembrane region" description="Helical" evidence="4">
    <location>
        <begin position="243"/>
        <end position="263"/>
    </location>
</feature>
<dbReference type="InterPro" id="IPR053160">
    <property type="entry name" value="MFS_DHA3_Transporter"/>
</dbReference>
<feature type="transmembrane region" description="Helical" evidence="4">
    <location>
        <begin position="314"/>
        <end position="334"/>
    </location>
</feature>
<dbReference type="PANTHER" id="PTHR23530">
    <property type="entry name" value="TRANSPORT PROTEIN-RELATED"/>
    <property type="match status" value="1"/>
</dbReference>
<keyword evidence="1 4" id="KW-0812">Transmembrane</keyword>
<protein>
    <submittedName>
        <fullName evidence="5">MFS transporter</fullName>
    </submittedName>
</protein>
<dbReference type="Gene3D" id="1.20.1250.20">
    <property type="entry name" value="MFS general substrate transporter like domains"/>
    <property type="match status" value="1"/>
</dbReference>
<accession>A0A927FBN4</accession>
<feature type="transmembrane region" description="Helical" evidence="4">
    <location>
        <begin position="340"/>
        <end position="360"/>
    </location>
</feature>
<dbReference type="Proteomes" id="UP000622317">
    <property type="component" value="Unassembled WGS sequence"/>
</dbReference>
<dbReference type="SUPFAM" id="SSF103473">
    <property type="entry name" value="MFS general substrate transporter"/>
    <property type="match status" value="1"/>
</dbReference>
<keyword evidence="2 4" id="KW-1133">Transmembrane helix</keyword>
<feature type="transmembrane region" description="Helical" evidence="4">
    <location>
        <begin position="20"/>
        <end position="41"/>
    </location>
</feature>
<comment type="caution">
    <text evidence="5">The sequence shown here is derived from an EMBL/GenBank/DDBJ whole genome shotgun (WGS) entry which is preliminary data.</text>
</comment>
<feature type="transmembrane region" description="Helical" evidence="4">
    <location>
        <begin position="48"/>
        <end position="68"/>
    </location>
</feature>
<evidence type="ECO:0000256" key="2">
    <source>
        <dbReference type="ARBA" id="ARBA00022989"/>
    </source>
</evidence>
<name>A0A927FBN4_9BACT</name>
<keyword evidence="3 4" id="KW-0472">Membrane</keyword>
<organism evidence="5 6">
    <name type="scientific">Pelagicoccus enzymogenes</name>
    <dbReference type="NCBI Taxonomy" id="2773457"/>
    <lineage>
        <taxon>Bacteria</taxon>
        <taxon>Pseudomonadati</taxon>
        <taxon>Verrucomicrobiota</taxon>
        <taxon>Opitutia</taxon>
        <taxon>Puniceicoccales</taxon>
        <taxon>Pelagicoccaceae</taxon>
        <taxon>Pelagicoccus</taxon>
    </lineage>
</organism>
<evidence type="ECO:0000256" key="4">
    <source>
        <dbReference type="SAM" id="Phobius"/>
    </source>
</evidence>
<evidence type="ECO:0000313" key="6">
    <source>
        <dbReference type="Proteomes" id="UP000622317"/>
    </source>
</evidence>